<dbReference type="Proteomes" id="UP000063275">
    <property type="component" value="Chromosome"/>
</dbReference>
<dbReference type="KEGG" id="fhw:RN87_07440"/>
<evidence type="ECO:0000256" key="1">
    <source>
        <dbReference type="SAM" id="Phobius"/>
    </source>
</evidence>
<reference evidence="2 3" key="1">
    <citation type="submission" date="2015-11" db="EMBL/GenBank/DDBJ databases">
        <authorList>
            <person name="Zhang Y."/>
            <person name="Guo Z."/>
        </authorList>
    </citation>
    <scope>NUCLEOTIDE SEQUENCE [LARGE SCALE GENOMIC DNA]</scope>
    <source>
        <strain evidence="2 3">ChDC F174</strain>
    </source>
</reference>
<organism evidence="2">
    <name type="scientific">Fusobacterium hwasookii ChDC F174</name>
    <dbReference type="NCBI Taxonomy" id="1307442"/>
    <lineage>
        <taxon>Bacteria</taxon>
        <taxon>Fusobacteriati</taxon>
        <taxon>Fusobacteriota</taxon>
        <taxon>Fusobacteriia</taxon>
        <taxon>Fusobacteriales</taxon>
        <taxon>Fusobacteriaceae</taxon>
        <taxon>Fusobacterium</taxon>
    </lineage>
</organism>
<dbReference type="PROSITE" id="PS51257">
    <property type="entry name" value="PROKAR_LIPOPROTEIN"/>
    <property type="match status" value="1"/>
</dbReference>
<name>A0A0S2ZN72_9FUSO</name>
<accession>A0A0S2ZN72</accession>
<sequence length="315" mass="37581">MKKFLFIVFIIVIFIVGCLFGYKKLYSDERKNEVIKMFNKELLNDFVESKKSVMERLKKANNKEEGNKIYTEYVATNKLILEKINDEHSILLENVFMKDTKYNFTPEEWKIANNFLKDYNLELIDMGEGNAMIVQVPNFYYDIFKDYVTDDYRDYLELVTKEYNEPYFGIEEILVSHEKIADRILAWEEFQKKYPNSDFIATANIEANVYRRAYILGAYNLHTREGGSEKPELYYIPDNILKEFNRFIQTNPDSPTVEYINFYLENHKNPNIDEILYDKFEKEIVKDYELENSNETVIKDTLEIITEEDKESKGE</sequence>
<protein>
    <submittedName>
        <fullName evidence="2">Uncharacterized protein</fullName>
    </submittedName>
</protein>
<dbReference type="RefSeq" id="WP_029493942.1">
    <property type="nucleotide sequence ID" value="NZ_ATKF01000107.1"/>
</dbReference>
<evidence type="ECO:0000313" key="3">
    <source>
        <dbReference type="Proteomes" id="UP000063275"/>
    </source>
</evidence>
<evidence type="ECO:0000313" key="2">
    <source>
        <dbReference type="EMBL" id="ALQ40365.1"/>
    </source>
</evidence>
<keyword evidence="1" id="KW-1133">Transmembrane helix</keyword>
<gene>
    <name evidence="2" type="ORF">RN87_07440</name>
</gene>
<feature type="transmembrane region" description="Helical" evidence="1">
    <location>
        <begin position="6"/>
        <end position="22"/>
    </location>
</feature>
<proteinExistence type="predicted"/>
<dbReference type="AlphaFoldDB" id="A0A0S2ZN72"/>
<dbReference type="OrthoDB" id="89688at2"/>
<keyword evidence="1" id="KW-0472">Membrane</keyword>
<dbReference type="EMBL" id="CP013331">
    <property type="protein sequence ID" value="ALQ40365.1"/>
    <property type="molecule type" value="Genomic_DNA"/>
</dbReference>
<keyword evidence="1" id="KW-0812">Transmembrane</keyword>